<dbReference type="GO" id="GO:0005829">
    <property type="term" value="C:cytosol"/>
    <property type="evidence" value="ECO:0007669"/>
    <property type="project" value="TreeGrafter"/>
</dbReference>
<dbReference type="InterPro" id="IPR023214">
    <property type="entry name" value="HAD_sf"/>
</dbReference>
<dbReference type="GO" id="GO:0016791">
    <property type="term" value="F:phosphatase activity"/>
    <property type="evidence" value="ECO:0007669"/>
    <property type="project" value="TreeGrafter"/>
</dbReference>
<protein>
    <submittedName>
        <fullName evidence="1">Hydrolase (HAD superfamily)</fullName>
    </submittedName>
</protein>
<comment type="caution">
    <text evidence="1">The sequence shown here is derived from an EMBL/GenBank/DDBJ whole genome shotgun (WGS) entry which is preliminary data.</text>
</comment>
<dbReference type="InterPro" id="IPR006379">
    <property type="entry name" value="HAD-SF_hydro_IIB"/>
</dbReference>
<reference evidence="1 2" key="1">
    <citation type="submission" date="2016-01" db="EMBL/GenBank/DDBJ databases">
        <title>Highly variable Streptococcus oralis are common among viridans streptococci isolated from primates.</title>
        <authorList>
            <person name="Denapaite D."/>
            <person name="Rieger M."/>
            <person name="Koendgen S."/>
            <person name="Brueckner R."/>
            <person name="Ochigava I."/>
            <person name="Kappeler P."/>
            <person name="Maetz-Rensing K."/>
            <person name="Leendertz F."/>
            <person name="Hakenbeck R."/>
        </authorList>
    </citation>
    <scope>NUCLEOTIDE SEQUENCE [LARGE SCALE GENOMIC DNA]</scope>
    <source>
        <strain evidence="1 2">DD17</strain>
    </source>
</reference>
<dbReference type="Gene3D" id="3.30.1240.10">
    <property type="match status" value="1"/>
</dbReference>
<organism evidence="1 2">
    <name type="scientific">Streptococcus oralis</name>
    <dbReference type="NCBI Taxonomy" id="1303"/>
    <lineage>
        <taxon>Bacteria</taxon>
        <taxon>Bacillati</taxon>
        <taxon>Bacillota</taxon>
        <taxon>Bacilli</taxon>
        <taxon>Lactobacillales</taxon>
        <taxon>Streptococcaceae</taxon>
        <taxon>Streptococcus</taxon>
    </lineage>
</organism>
<dbReference type="SUPFAM" id="SSF56784">
    <property type="entry name" value="HAD-like"/>
    <property type="match status" value="1"/>
</dbReference>
<dbReference type="InterPro" id="IPR036412">
    <property type="entry name" value="HAD-like_sf"/>
</dbReference>
<dbReference type="AlphaFoldDB" id="A0A139RNE9"/>
<dbReference type="PANTHER" id="PTHR10000:SF8">
    <property type="entry name" value="HAD SUPERFAMILY HYDROLASE-LIKE, TYPE 3"/>
    <property type="match status" value="1"/>
</dbReference>
<proteinExistence type="predicted"/>
<dbReference type="Proteomes" id="UP000072989">
    <property type="component" value="Unassembled WGS sequence"/>
</dbReference>
<sequence>MYEETEKLGLPLDAISEGTVYQIQSDQESLYAKFNPALTFVPVAFEELSSQMTYNKCVTAFAQEPLDAAIQQISPELFDQYEIFKSRELLLEWSPKNVHKATGLAKLIKHLGIDQSQVMACGDEANDLSMIEWAGLGVAMQNAIPAVKAVANVITPMTNDEEAVAWAIEEYVLKEN</sequence>
<dbReference type="PANTHER" id="PTHR10000">
    <property type="entry name" value="PHOSPHOSERINE PHOSPHATASE"/>
    <property type="match status" value="1"/>
</dbReference>
<dbReference type="Gene3D" id="3.40.50.1000">
    <property type="entry name" value="HAD superfamily/HAD-like"/>
    <property type="match status" value="1"/>
</dbReference>
<dbReference type="EMBL" id="LQZE01000102">
    <property type="protein sequence ID" value="KXU16302.1"/>
    <property type="molecule type" value="Genomic_DNA"/>
</dbReference>
<gene>
    <name evidence="1" type="ORF">SORDD17_00490</name>
</gene>
<evidence type="ECO:0000313" key="2">
    <source>
        <dbReference type="Proteomes" id="UP000072989"/>
    </source>
</evidence>
<accession>A0A139RNE9</accession>
<dbReference type="NCBIfam" id="TIGR01484">
    <property type="entry name" value="HAD-SF-IIB"/>
    <property type="match status" value="1"/>
</dbReference>
<keyword evidence="1" id="KW-0378">Hydrolase</keyword>
<dbReference type="Pfam" id="PF08282">
    <property type="entry name" value="Hydrolase_3"/>
    <property type="match status" value="1"/>
</dbReference>
<dbReference type="GO" id="GO:0000287">
    <property type="term" value="F:magnesium ion binding"/>
    <property type="evidence" value="ECO:0007669"/>
    <property type="project" value="TreeGrafter"/>
</dbReference>
<dbReference type="PATRIC" id="fig|1303.87.peg.594"/>
<name>A0A139RNE9_STROR</name>
<evidence type="ECO:0000313" key="1">
    <source>
        <dbReference type="EMBL" id="KXU16302.1"/>
    </source>
</evidence>